<evidence type="ECO:0000313" key="8">
    <source>
        <dbReference type="Proteomes" id="UP001293254"/>
    </source>
</evidence>
<feature type="transmembrane region" description="Helical" evidence="6">
    <location>
        <begin position="126"/>
        <end position="144"/>
    </location>
</feature>
<feature type="transmembrane region" description="Helical" evidence="6">
    <location>
        <begin position="77"/>
        <end position="98"/>
    </location>
</feature>
<evidence type="ECO:0000256" key="1">
    <source>
        <dbReference type="ARBA" id="ARBA00004141"/>
    </source>
</evidence>
<comment type="similarity">
    <text evidence="2">Belongs to the Cold-regulated 413 protein family.</text>
</comment>
<keyword evidence="3 6" id="KW-0812">Transmembrane</keyword>
<dbReference type="PANTHER" id="PTHR33596:SF23">
    <property type="entry name" value="COLD-REGULATED 413 PLASMA MEMBRANE PROTEIN 2"/>
    <property type="match status" value="1"/>
</dbReference>
<dbReference type="InterPro" id="IPR008892">
    <property type="entry name" value="COR413"/>
</dbReference>
<comment type="subcellular location">
    <subcellularLocation>
        <location evidence="1">Membrane</location>
        <topology evidence="1">Multi-pass membrane protein</topology>
    </subcellularLocation>
</comment>
<feature type="transmembrane region" description="Helical" evidence="6">
    <location>
        <begin position="150"/>
        <end position="166"/>
    </location>
</feature>
<keyword evidence="5 6" id="KW-0472">Membrane</keyword>
<dbReference type="GO" id="GO:0016020">
    <property type="term" value="C:membrane"/>
    <property type="evidence" value="ECO:0007669"/>
    <property type="project" value="UniProtKB-SubCell"/>
</dbReference>
<accession>A0AAE1YWZ0</accession>
<keyword evidence="8" id="KW-1185">Reference proteome</keyword>
<reference evidence="7" key="1">
    <citation type="submission" date="2020-06" db="EMBL/GenBank/DDBJ databases">
        <authorList>
            <person name="Li T."/>
            <person name="Hu X."/>
            <person name="Zhang T."/>
            <person name="Song X."/>
            <person name="Zhang H."/>
            <person name="Dai N."/>
            <person name="Sheng W."/>
            <person name="Hou X."/>
            <person name="Wei L."/>
        </authorList>
    </citation>
    <scope>NUCLEOTIDE SEQUENCE</scope>
    <source>
        <strain evidence="7">3651</strain>
        <tissue evidence="7">Leaf</tissue>
    </source>
</reference>
<gene>
    <name evidence="7" type="ORF">Salat_0115400</name>
</gene>
<dbReference type="Pfam" id="PF05562">
    <property type="entry name" value="WCOR413"/>
    <property type="match status" value="1"/>
</dbReference>
<protein>
    <submittedName>
        <fullName evidence="7">Cold-regulated plasma membrane protein 2</fullName>
    </submittedName>
</protein>
<dbReference type="EMBL" id="JACGWO010000001">
    <property type="protein sequence ID" value="KAK4437814.1"/>
    <property type="molecule type" value="Genomic_DNA"/>
</dbReference>
<keyword evidence="4 6" id="KW-1133">Transmembrane helix</keyword>
<name>A0AAE1YWZ0_9LAMI</name>
<reference evidence="7" key="2">
    <citation type="journal article" date="2024" name="Plant">
        <title>Genomic evolution and insights into agronomic trait innovations of Sesamum species.</title>
        <authorList>
            <person name="Miao H."/>
            <person name="Wang L."/>
            <person name="Qu L."/>
            <person name="Liu H."/>
            <person name="Sun Y."/>
            <person name="Le M."/>
            <person name="Wang Q."/>
            <person name="Wei S."/>
            <person name="Zheng Y."/>
            <person name="Lin W."/>
            <person name="Duan Y."/>
            <person name="Cao H."/>
            <person name="Xiong S."/>
            <person name="Wang X."/>
            <person name="Wei L."/>
            <person name="Li C."/>
            <person name="Ma Q."/>
            <person name="Ju M."/>
            <person name="Zhao R."/>
            <person name="Li G."/>
            <person name="Mu C."/>
            <person name="Tian Q."/>
            <person name="Mei H."/>
            <person name="Zhang T."/>
            <person name="Gao T."/>
            <person name="Zhang H."/>
        </authorList>
    </citation>
    <scope>NUCLEOTIDE SEQUENCE</scope>
    <source>
        <strain evidence="7">3651</strain>
    </source>
</reference>
<organism evidence="7 8">
    <name type="scientific">Sesamum alatum</name>
    <dbReference type="NCBI Taxonomy" id="300844"/>
    <lineage>
        <taxon>Eukaryota</taxon>
        <taxon>Viridiplantae</taxon>
        <taxon>Streptophyta</taxon>
        <taxon>Embryophyta</taxon>
        <taxon>Tracheophyta</taxon>
        <taxon>Spermatophyta</taxon>
        <taxon>Magnoliopsida</taxon>
        <taxon>eudicotyledons</taxon>
        <taxon>Gunneridae</taxon>
        <taxon>Pentapetalae</taxon>
        <taxon>asterids</taxon>
        <taxon>lamiids</taxon>
        <taxon>Lamiales</taxon>
        <taxon>Pedaliaceae</taxon>
        <taxon>Sesamum</taxon>
    </lineage>
</organism>
<comment type="caution">
    <text evidence="7">The sequence shown here is derived from an EMBL/GenBank/DDBJ whole genome shotgun (WGS) entry which is preliminary data.</text>
</comment>
<feature type="transmembrane region" description="Helical" evidence="6">
    <location>
        <begin position="49"/>
        <end position="70"/>
    </location>
</feature>
<proteinExistence type="inferred from homology"/>
<dbReference type="Proteomes" id="UP001293254">
    <property type="component" value="Unassembled WGS sequence"/>
</dbReference>
<evidence type="ECO:0000256" key="5">
    <source>
        <dbReference type="ARBA" id="ARBA00023136"/>
    </source>
</evidence>
<dbReference type="AlphaFoldDB" id="A0AAE1YWZ0"/>
<evidence type="ECO:0000256" key="3">
    <source>
        <dbReference type="ARBA" id="ARBA00022692"/>
    </source>
</evidence>
<evidence type="ECO:0000313" key="7">
    <source>
        <dbReference type="EMBL" id="KAK4437814.1"/>
    </source>
</evidence>
<dbReference type="PANTHER" id="PTHR33596">
    <property type="entry name" value="COLD-REGULATED 413 PLASMA MEMBRANE PROTEIN 2"/>
    <property type="match status" value="1"/>
</dbReference>
<feature type="transmembrane region" description="Helical" evidence="6">
    <location>
        <begin position="186"/>
        <end position="207"/>
    </location>
</feature>
<evidence type="ECO:0000256" key="2">
    <source>
        <dbReference type="ARBA" id="ARBA00005852"/>
    </source>
</evidence>
<sequence length="208" mass="23039">MDKVMGGKRSYLAMKTDYAAANELITSDLKDVGNAVKKLANHAVKLGGLGFGTSFLKWVAAVAAIYLLILDRTNWKTNILTSLLIPYIFLSLPSWLFSLLRGEFGKWIALIAVVLRLFFPRHFPDWLELPGALILLLVVAPSFFADTIRGNIVGVFICLAIGCYLLQEHIRASGGFRNSFTKSNGISNSIGILLLFLYPVWALVLYLL</sequence>
<evidence type="ECO:0000256" key="6">
    <source>
        <dbReference type="SAM" id="Phobius"/>
    </source>
</evidence>
<evidence type="ECO:0000256" key="4">
    <source>
        <dbReference type="ARBA" id="ARBA00022989"/>
    </source>
</evidence>